<organism evidence="1">
    <name type="scientific">bioreactor metagenome</name>
    <dbReference type="NCBI Taxonomy" id="1076179"/>
    <lineage>
        <taxon>unclassified sequences</taxon>
        <taxon>metagenomes</taxon>
        <taxon>ecological metagenomes</taxon>
    </lineage>
</organism>
<dbReference type="SUPFAM" id="SSF53187">
    <property type="entry name" value="Zn-dependent exopeptidases"/>
    <property type="match status" value="1"/>
</dbReference>
<dbReference type="EMBL" id="VSSQ01002828">
    <property type="protein sequence ID" value="MPM17605.1"/>
    <property type="molecule type" value="Genomic_DNA"/>
</dbReference>
<gene>
    <name evidence="1" type="ORF">SDC9_64002</name>
</gene>
<sequence>MRQLGMLPGEVDKPQPVFCMPLASVSSPEDGLFLPLVSKGNWVEKGTTVATLNGKDIQTEASCRIMNIGPARYLFRGDYFYVFTVKAE</sequence>
<evidence type="ECO:0000313" key="1">
    <source>
        <dbReference type="EMBL" id="MPM17605.1"/>
    </source>
</evidence>
<dbReference type="AlphaFoldDB" id="A0A644XN87"/>
<protein>
    <submittedName>
        <fullName evidence="1">Uncharacterized protein</fullName>
    </submittedName>
</protein>
<name>A0A644XN87_9ZZZZ</name>
<dbReference type="Gene3D" id="3.40.630.10">
    <property type="entry name" value="Zn peptidases"/>
    <property type="match status" value="1"/>
</dbReference>
<reference evidence="1" key="1">
    <citation type="submission" date="2019-08" db="EMBL/GenBank/DDBJ databases">
        <authorList>
            <person name="Kucharzyk K."/>
            <person name="Murdoch R.W."/>
            <person name="Higgins S."/>
            <person name="Loffler F."/>
        </authorList>
    </citation>
    <scope>NUCLEOTIDE SEQUENCE</scope>
</reference>
<comment type="caution">
    <text evidence="1">The sequence shown here is derived from an EMBL/GenBank/DDBJ whole genome shotgun (WGS) entry which is preliminary data.</text>
</comment>
<proteinExistence type="predicted"/>
<accession>A0A644XN87</accession>